<dbReference type="InterPro" id="IPR041474">
    <property type="entry name" value="NicS_C"/>
</dbReference>
<evidence type="ECO:0000313" key="6">
    <source>
        <dbReference type="Proteomes" id="UP000435138"/>
    </source>
</evidence>
<dbReference type="Gene3D" id="1.10.357.10">
    <property type="entry name" value="Tetracycline Repressor, domain 2"/>
    <property type="match status" value="1"/>
</dbReference>
<evidence type="ECO:0000259" key="4">
    <source>
        <dbReference type="PROSITE" id="PS50977"/>
    </source>
</evidence>
<evidence type="ECO:0000256" key="2">
    <source>
        <dbReference type="PROSITE-ProRule" id="PRU00335"/>
    </source>
</evidence>
<dbReference type="PANTHER" id="PTHR30328">
    <property type="entry name" value="TRANSCRIPTIONAL REPRESSOR"/>
    <property type="match status" value="1"/>
</dbReference>
<dbReference type="EMBL" id="WIXI01000032">
    <property type="protein sequence ID" value="MQY45428.1"/>
    <property type="molecule type" value="Genomic_DNA"/>
</dbReference>
<dbReference type="Pfam" id="PF17938">
    <property type="entry name" value="TetR_C_29"/>
    <property type="match status" value="1"/>
</dbReference>
<dbReference type="GO" id="GO:0003677">
    <property type="term" value="F:DNA binding"/>
    <property type="evidence" value="ECO:0007669"/>
    <property type="project" value="UniProtKB-UniRule"/>
</dbReference>
<evidence type="ECO:0000256" key="3">
    <source>
        <dbReference type="SAM" id="MobiDB-lite"/>
    </source>
</evidence>
<feature type="DNA-binding region" description="H-T-H motif" evidence="2">
    <location>
        <begin position="41"/>
        <end position="60"/>
    </location>
</feature>
<accession>A0A6A8A6F1</accession>
<feature type="domain" description="HTH tetR-type" evidence="4">
    <location>
        <begin position="18"/>
        <end position="78"/>
    </location>
</feature>
<dbReference type="PANTHER" id="PTHR30328:SF54">
    <property type="entry name" value="HTH-TYPE TRANSCRIPTIONAL REPRESSOR SCO4008"/>
    <property type="match status" value="1"/>
</dbReference>
<dbReference type="SUPFAM" id="SSF48498">
    <property type="entry name" value="Tetracyclin repressor-like, C-terminal domain"/>
    <property type="match status" value="1"/>
</dbReference>
<dbReference type="InterPro" id="IPR036271">
    <property type="entry name" value="Tet_transcr_reg_TetR-rel_C_sf"/>
</dbReference>
<evidence type="ECO:0000256" key="1">
    <source>
        <dbReference type="ARBA" id="ARBA00023125"/>
    </source>
</evidence>
<proteinExistence type="predicted"/>
<feature type="region of interest" description="Disordered" evidence="3">
    <location>
        <begin position="1"/>
        <end position="20"/>
    </location>
</feature>
<organism evidence="5 6">
    <name type="scientific">Endobacterium cereale</name>
    <dbReference type="NCBI Taxonomy" id="2663029"/>
    <lineage>
        <taxon>Bacteria</taxon>
        <taxon>Pseudomonadati</taxon>
        <taxon>Pseudomonadota</taxon>
        <taxon>Alphaproteobacteria</taxon>
        <taxon>Hyphomicrobiales</taxon>
        <taxon>Rhizobiaceae</taxon>
        <taxon>Endobacterium</taxon>
    </lineage>
</organism>
<dbReference type="AlphaFoldDB" id="A0A6A8A6F1"/>
<name>A0A6A8A6F1_9HYPH</name>
<dbReference type="InterPro" id="IPR050109">
    <property type="entry name" value="HTH-type_TetR-like_transc_reg"/>
</dbReference>
<reference evidence="5 6" key="1">
    <citation type="submission" date="2019-11" db="EMBL/GenBank/DDBJ databases">
        <title>Genome analysis of Rhizobacterium cereale a novel genus and species isolated from maize roots in North Spain.</title>
        <authorList>
            <person name="Menendez E."/>
            <person name="Flores-Felix J.D."/>
            <person name="Ramirez-Bahena M.-H."/>
            <person name="Igual J.M."/>
            <person name="Garcia-Fraile P."/>
            <person name="Peix A."/>
            <person name="Velazquez E."/>
        </authorList>
    </citation>
    <scope>NUCLEOTIDE SEQUENCE [LARGE SCALE GENOMIC DNA]</scope>
    <source>
        <strain evidence="5 6">RZME27</strain>
    </source>
</reference>
<protein>
    <submittedName>
        <fullName evidence="5">TetR family transcriptional regulator</fullName>
    </submittedName>
</protein>
<dbReference type="PROSITE" id="PS50977">
    <property type="entry name" value="HTH_TETR_2"/>
    <property type="match status" value="1"/>
</dbReference>
<dbReference type="PRINTS" id="PR00455">
    <property type="entry name" value="HTHTETR"/>
</dbReference>
<dbReference type="Pfam" id="PF00440">
    <property type="entry name" value="TetR_N"/>
    <property type="match status" value="1"/>
</dbReference>
<keyword evidence="1 2" id="KW-0238">DNA-binding</keyword>
<evidence type="ECO:0000313" key="5">
    <source>
        <dbReference type="EMBL" id="MQY45428.1"/>
    </source>
</evidence>
<keyword evidence="6" id="KW-1185">Reference proteome</keyword>
<dbReference type="SUPFAM" id="SSF46689">
    <property type="entry name" value="Homeodomain-like"/>
    <property type="match status" value="1"/>
</dbReference>
<dbReference type="InterPro" id="IPR009057">
    <property type="entry name" value="Homeodomain-like_sf"/>
</dbReference>
<dbReference type="RefSeq" id="WP_153352960.1">
    <property type="nucleotide sequence ID" value="NZ_JAYKOO010000007.1"/>
</dbReference>
<comment type="caution">
    <text evidence="5">The sequence shown here is derived from an EMBL/GenBank/DDBJ whole genome shotgun (WGS) entry which is preliminary data.</text>
</comment>
<sequence>MDNTAAPAAGRTRRNDPDKTKQDILAVATAEFAEFGLAGARIDAIAEKTRTSKRMIYYYFGGKEELYLAVLERAYQRTRSREDDLQLAAMPPADALRELIHSTFDYDEQNPDFIRIVIGENINNAMHMKRSAELNELNISVIRVLDDILCRGYRDGVFCRRIDPLDLHMMISALCFFRVSNRHTFGALFRCDLSEPETYERHRRMAADTILAYLTQQA</sequence>
<dbReference type="Proteomes" id="UP000435138">
    <property type="component" value="Unassembled WGS sequence"/>
</dbReference>
<dbReference type="InterPro" id="IPR001647">
    <property type="entry name" value="HTH_TetR"/>
</dbReference>
<gene>
    <name evidence="5" type="ORF">GAO09_05045</name>
</gene>